<dbReference type="PANTHER" id="PTHR45632:SF17">
    <property type="entry name" value="KELCH-LIKE PROTEIN 31"/>
    <property type="match status" value="1"/>
</dbReference>
<feature type="domain" description="BTB" evidence="3">
    <location>
        <begin position="34"/>
        <end position="101"/>
    </location>
</feature>
<dbReference type="PANTHER" id="PTHR45632">
    <property type="entry name" value="LD33804P"/>
    <property type="match status" value="1"/>
</dbReference>
<dbReference type="SMART" id="SM00225">
    <property type="entry name" value="BTB"/>
    <property type="match status" value="1"/>
</dbReference>
<dbReference type="CDD" id="cd18186">
    <property type="entry name" value="BTB_POZ_ZBTB_KLHL-like"/>
    <property type="match status" value="1"/>
</dbReference>
<accession>A0AAD8BY90</accession>
<gene>
    <name evidence="4" type="ORF">Bpfe_007565</name>
</gene>
<dbReference type="InterPro" id="IPR000210">
    <property type="entry name" value="BTB/POZ_dom"/>
</dbReference>
<dbReference type="SUPFAM" id="SSF54695">
    <property type="entry name" value="POZ domain"/>
    <property type="match status" value="1"/>
</dbReference>
<dbReference type="InterPro" id="IPR006652">
    <property type="entry name" value="Kelch_1"/>
</dbReference>
<reference evidence="4" key="2">
    <citation type="submission" date="2023-04" db="EMBL/GenBank/DDBJ databases">
        <authorList>
            <person name="Bu L."/>
            <person name="Lu L."/>
            <person name="Laidemitt M.R."/>
            <person name="Zhang S.M."/>
            <person name="Mutuku M."/>
            <person name="Mkoji G."/>
            <person name="Steinauer M."/>
            <person name="Loker E.S."/>
        </authorList>
    </citation>
    <scope>NUCLEOTIDE SEQUENCE</scope>
    <source>
        <strain evidence="4">KasaAsao</strain>
        <tissue evidence="4">Whole Snail</tissue>
    </source>
</reference>
<dbReference type="Proteomes" id="UP001233172">
    <property type="component" value="Unassembled WGS sequence"/>
</dbReference>
<organism evidence="4 5">
    <name type="scientific">Biomphalaria pfeifferi</name>
    <name type="common">Bloodfluke planorb</name>
    <name type="synonym">Freshwater snail</name>
    <dbReference type="NCBI Taxonomy" id="112525"/>
    <lineage>
        <taxon>Eukaryota</taxon>
        <taxon>Metazoa</taxon>
        <taxon>Spiralia</taxon>
        <taxon>Lophotrochozoa</taxon>
        <taxon>Mollusca</taxon>
        <taxon>Gastropoda</taxon>
        <taxon>Heterobranchia</taxon>
        <taxon>Euthyneura</taxon>
        <taxon>Panpulmonata</taxon>
        <taxon>Hygrophila</taxon>
        <taxon>Lymnaeoidea</taxon>
        <taxon>Planorbidae</taxon>
        <taxon>Biomphalaria</taxon>
    </lineage>
</organism>
<evidence type="ECO:0000259" key="3">
    <source>
        <dbReference type="PROSITE" id="PS50097"/>
    </source>
</evidence>
<dbReference type="Gene3D" id="2.120.10.80">
    <property type="entry name" value="Kelch-type beta propeller"/>
    <property type="match status" value="1"/>
</dbReference>
<dbReference type="InterPro" id="IPR015915">
    <property type="entry name" value="Kelch-typ_b-propeller"/>
</dbReference>
<dbReference type="AlphaFoldDB" id="A0AAD8BY90"/>
<dbReference type="SUPFAM" id="SSF117281">
    <property type="entry name" value="Kelch motif"/>
    <property type="match status" value="1"/>
</dbReference>
<dbReference type="PROSITE" id="PS50097">
    <property type="entry name" value="BTB"/>
    <property type="match status" value="1"/>
</dbReference>
<evidence type="ECO:0000313" key="5">
    <source>
        <dbReference type="Proteomes" id="UP001233172"/>
    </source>
</evidence>
<keyword evidence="1" id="KW-0880">Kelch repeat</keyword>
<dbReference type="InterPro" id="IPR011705">
    <property type="entry name" value="BACK"/>
</dbReference>
<dbReference type="SMART" id="SM00875">
    <property type="entry name" value="BACK"/>
    <property type="match status" value="1"/>
</dbReference>
<evidence type="ECO:0000256" key="1">
    <source>
        <dbReference type="ARBA" id="ARBA00022441"/>
    </source>
</evidence>
<dbReference type="Pfam" id="PF07707">
    <property type="entry name" value="BACK"/>
    <property type="match status" value="1"/>
</dbReference>
<keyword evidence="2" id="KW-0677">Repeat</keyword>
<dbReference type="Gene3D" id="3.30.710.10">
    <property type="entry name" value="Potassium Channel Kv1.1, Chain A"/>
    <property type="match status" value="1"/>
</dbReference>
<dbReference type="EMBL" id="JASAOG010000023">
    <property type="protein sequence ID" value="KAK0062845.1"/>
    <property type="molecule type" value="Genomic_DNA"/>
</dbReference>
<comment type="caution">
    <text evidence="4">The sequence shown here is derived from an EMBL/GenBank/DDBJ whole genome shotgun (WGS) entry which is preliminary data.</text>
</comment>
<dbReference type="Gene3D" id="1.25.40.420">
    <property type="match status" value="1"/>
</dbReference>
<evidence type="ECO:0000256" key="2">
    <source>
        <dbReference type="ARBA" id="ARBA00022737"/>
    </source>
</evidence>
<protein>
    <submittedName>
        <fullName evidence="4">Kelch-like protein 24</fullName>
    </submittedName>
</protein>
<sequence length="585" mass="65751">MSGMLSAASVDWANKIRCNVVDGLRQSFHDGIFTDIEIEVSDCVFRCHKVFLCAISDYFLAMFTSGMRESVDSRVTIKDLSGSTFRAVLDFYYTCDRSVVNTDTAEDLLRAAGLLQMTTLQDNCESYYAENLNVDNALAVWDLAQCLHCEALADKAKRFILANFLDIYTEPDFLHIDAEHLNELLGDDDLRVPDEDYVCEAAVSWLRHDIGSRAKFFNDICVNLRLRYLSEDSSNRLLTFIRNECHLKDSILEGLTENRRYSFPEASSAVAIETPLSSRNYENMLVVIGVHKATGILPTVHAYSFNTKMWFKLSSLPFDPGVGYATCVLDNQLYMSGISLRKAYVLRYDPCANLWEECCQMPEKRRYHEMVVACNHVHAVCGWNKKDGVFTSIIQYHVTDDSWTSLGNLRVGVYSASACAVENIIYVFGGRADDSTRKRDIQSFNINTGQATIINQFPSAVTESRALAINSSMYLALTNGSIMKVMESGTLSRHSVLPNFDRFNFGLLQRGSSILVVGGDTRYPSGSSQFVDILEVNGHDGKVKILQDRLFNNASAAACRILLIRRVILPRLSVPGIPQEQKFYH</sequence>
<reference evidence="4" key="1">
    <citation type="journal article" date="2023" name="PLoS Negl. Trop. Dis.">
        <title>A genome sequence for Biomphalaria pfeifferi, the major vector snail for the human-infecting parasite Schistosoma mansoni.</title>
        <authorList>
            <person name="Bu L."/>
            <person name="Lu L."/>
            <person name="Laidemitt M.R."/>
            <person name="Zhang S.M."/>
            <person name="Mutuku M."/>
            <person name="Mkoji G."/>
            <person name="Steinauer M."/>
            <person name="Loker E.S."/>
        </authorList>
    </citation>
    <scope>NUCLEOTIDE SEQUENCE</scope>
    <source>
        <strain evidence="4">KasaAsao</strain>
    </source>
</reference>
<dbReference type="InterPro" id="IPR011333">
    <property type="entry name" value="SKP1/BTB/POZ_sf"/>
</dbReference>
<proteinExistence type="predicted"/>
<keyword evidence="5" id="KW-1185">Reference proteome</keyword>
<evidence type="ECO:0000313" key="4">
    <source>
        <dbReference type="EMBL" id="KAK0062845.1"/>
    </source>
</evidence>
<name>A0AAD8BY90_BIOPF</name>
<dbReference type="Pfam" id="PF00651">
    <property type="entry name" value="BTB"/>
    <property type="match status" value="1"/>
</dbReference>
<dbReference type="Pfam" id="PF01344">
    <property type="entry name" value="Kelch_1"/>
    <property type="match status" value="1"/>
</dbReference>